<proteinExistence type="predicted"/>
<name>A0A162PDH2_BACCE</name>
<evidence type="ECO:0000313" key="1">
    <source>
        <dbReference type="EMBL" id="KZD71232.1"/>
    </source>
</evidence>
<dbReference type="EMBL" id="LJKE01000020">
    <property type="protein sequence ID" value="KZD71232.1"/>
    <property type="molecule type" value="Genomic_DNA"/>
</dbReference>
<dbReference type="AlphaFoldDB" id="A0A162PDH2"/>
<evidence type="ECO:0000313" key="2">
    <source>
        <dbReference type="Proteomes" id="UP000076482"/>
    </source>
</evidence>
<comment type="caution">
    <text evidence="1">The sequence shown here is derived from an EMBL/GenBank/DDBJ whole genome shotgun (WGS) entry which is preliminary data.</text>
</comment>
<sequence length="41" mass="4826">MRYINFTKWNLNQGDAVNFSLSLTQQATMWNVTEKDLDGFQ</sequence>
<protein>
    <submittedName>
        <fullName evidence="1">Uncharacterized protein</fullName>
    </submittedName>
</protein>
<accession>A0A162PDH2</accession>
<organism evidence="1 2">
    <name type="scientific">Bacillus cereus</name>
    <dbReference type="NCBI Taxonomy" id="1396"/>
    <lineage>
        <taxon>Bacteria</taxon>
        <taxon>Bacillati</taxon>
        <taxon>Bacillota</taxon>
        <taxon>Bacilli</taxon>
        <taxon>Bacillales</taxon>
        <taxon>Bacillaceae</taxon>
        <taxon>Bacillus</taxon>
        <taxon>Bacillus cereus group</taxon>
    </lineage>
</organism>
<dbReference type="PATRIC" id="fig|1396.535.peg.1031"/>
<gene>
    <name evidence="1" type="ORF">B4088_0962</name>
</gene>
<dbReference type="Proteomes" id="UP000076482">
    <property type="component" value="Unassembled WGS sequence"/>
</dbReference>
<reference evidence="1 2" key="1">
    <citation type="submission" date="2015-09" db="EMBL/GenBank/DDBJ databases">
        <title>Bacillus cereus food isolates.</title>
        <authorList>
            <person name="Boekhorst J."/>
        </authorList>
    </citation>
    <scope>NUCLEOTIDE SEQUENCE [LARGE SCALE GENOMIC DNA]</scope>
    <source>
        <strain evidence="1 2">B4088</strain>
    </source>
</reference>